<keyword evidence="6" id="KW-0539">Nucleus</keyword>
<evidence type="ECO:0000256" key="1">
    <source>
        <dbReference type="ARBA" id="ARBA00004123"/>
    </source>
</evidence>
<dbReference type="PANTHER" id="PTHR16515:SF66">
    <property type="entry name" value="C2H2-TYPE DOMAIN-CONTAINING PROTEIN"/>
    <property type="match status" value="1"/>
</dbReference>
<evidence type="ECO:0000256" key="6">
    <source>
        <dbReference type="ARBA" id="ARBA00023242"/>
    </source>
</evidence>
<evidence type="ECO:0000313" key="10">
    <source>
        <dbReference type="Proteomes" id="UP000887578"/>
    </source>
</evidence>
<dbReference type="InterPro" id="IPR013087">
    <property type="entry name" value="Znf_C2H2_type"/>
</dbReference>
<evidence type="ECO:0000256" key="8">
    <source>
        <dbReference type="SAM" id="MobiDB-lite"/>
    </source>
</evidence>
<protein>
    <submittedName>
        <fullName evidence="11">C2H2-type domain-containing protein</fullName>
    </submittedName>
</protein>
<dbReference type="WBParaSite" id="PDA_v2.g20493.t1">
    <property type="protein sequence ID" value="PDA_v2.g20493.t1"/>
    <property type="gene ID" value="PDA_v2.g20493"/>
</dbReference>
<feature type="domain" description="C2H2-type" evidence="9">
    <location>
        <begin position="74"/>
        <end position="102"/>
    </location>
</feature>
<dbReference type="InterPro" id="IPR050331">
    <property type="entry name" value="Zinc_finger"/>
</dbReference>
<dbReference type="InterPro" id="IPR036236">
    <property type="entry name" value="Znf_C2H2_sf"/>
</dbReference>
<keyword evidence="3" id="KW-0677">Repeat</keyword>
<evidence type="ECO:0000256" key="2">
    <source>
        <dbReference type="ARBA" id="ARBA00022723"/>
    </source>
</evidence>
<keyword evidence="2" id="KW-0479">Metal-binding</keyword>
<evidence type="ECO:0000256" key="3">
    <source>
        <dbReference type="ARBA" id="ARBA00022737"/>
    </source>
</evidence>
<dbReference type="Pfam" id="PF00096">
    <property type="entry name" value="zf-C2H2"/>
    <property type="match status" value="2"/>
</dbReference>
<keyword evidence="4 7" id="KW-0863">Zinc-finger</keyword>
<dbReference type="PANTHER" id="PTHR16515">
    <property type="entry name" value="PR DOMAIN ZINC FINGER PROTEIN"/>
    <property type="match status" value="1"/>
</dbReference>
<evidence type="ECO:0000256" key="4">
    <source>
        <dbReference type="ARBA" id="ARBA00022771"/>
    </source>
</evidence>
<reference evidence="11" key="1">
    <citation type="submission" date="2022-11" db="UniProtKB">
        <authorList>
            <consortium name="WormBaseParasite"/>
        </authorList>
    </citation>
    <scope>IDENTIFICATION</scope>
</reference>
<feature type="domain" description="C2H2-type" evidence="9">
    <location>
        <begin position="45"/>
        <end position="73"/>
    </location>
</feature>
<evidence type="ECO:0000313" key="11">
    <source>
        <dbReference type="WBParaSite" id="PDA_v2.g20493.t1"/>
    </source>
</evidence>
<evidence type="ECO:0000256" key="7">
    <source>
        <dbReference type="PROSITE-ProRule" id="PRU00042"/>
    </source>
</evidence>
<dbReference type="Proteomes" id="UP000887578">
    <property type="component" value="Unplaced"/>
</dbReference>
<dbReference type="GO" id="GO:0005634">
    <property type="term" value="C:nucleus"/>
    <property type="evidence" value="ECO:0007669"/>
    <property type="project" value="UniProtKB-SubCell"/>
</dbReference>
<feature type="region of interest" description="Disordered" evidence="8">
    <location>
        <begin position="151"/>
        <end position="173"/>
    </location>
</feature>
<comment type="subcellular location">
    <subcellularLocation>
        <location evidence="1">Nucleus</location>
    </subcellularLocation>
</comment>
<proteinExistence type="predicted"/>
<organism evidence="10 11">
    <name type="scientific">Panagrolaimus davidi</name>
    <dbReference type="NCBI Taxonomy" id="227884"/>
    <lineage>
        <taxon>Eukaryota</taxon>
        <taxon>Metazoa</taxon>
        <taxon>Ecdysozoa</taxon>
        <taxon>Nematoda</taxon>
        <taxon>Chromadorea</taxon>
        <taxon>Rhabditida</taxon>
        <taxon>Tylenchina</taxon>
        <taxon>Panagrolaimomorpha</taxon>
        <taxon>Panagrolaimoidea</taxon>
        <taxon>Panagrolaimidae</taxon>
        <taxon>Panagrolaimus</taxon>
    </lineage>
</organism>
<evidence type="ECO:0000259" key="9">
    <source>
        <dbReference type="PROSITE" id="PS50157"/>
    </source>
</evidence>
<name>A0A914Q031_9BILA</name>
<dbReference type="PROSITE" id="PS00028">
    <property type="entry name" value="ZINC_FINGER_C2H2_1"/>
    <property type="match status" value="4"/>
</dbReference>
<dbReference type="SUPFAM" id="SSF57667">
    <property type="entry name" value="beta-beta-alpha zinc fingers"/>
    <property type="match status" value="2"/>
</dbReference>
<keyword evidence="5" id="KW-0862">Zinc</keyword>
<accession>A0A914Q031</accession>
<sequence length="327" mass="37259">MSQKFDLSTLRKRNYSGTTITNTSTQSQSILSLPISSSNTKKAKYQCGKCDKILSTLSGFRNHLRRTHDGEKPFKCDKCDLSYKHASGLCLHRRSIHGDTNELECTKCLKAFNCRGNLKRHLLTHVNPEELEEIWKQNYVHTPRQTKALERSQQVKELKKEPSSSSGTDDSQPLLAFKELKKEPSSSSGTDDSQPLLAPTIYKASDISELRNPKMPHFKHLRLGSTIFSHFVHFREGKRFPLSSIEDKDDSSFNVFSCSSCKTSNKLSRLELENHFSNEHPNIMECGKYCEICMKLVADMATHLRIHSIALSELNRFPILPDSFTFI</sequence>
<evidence type="ECO:0000256" key="5">
    <source>
        <dbReference type="ARBA" id="ARBA00022833"/>
    </source>
</evidence>
<dbReference type="AlphaFoldDB" id="A0A914Q031"/>
<dbReference type="FunFam" id="3.30.160.60:FF:000446">
    <property type="entry name" value="Zinc finger protein"/>
    <property type="match status" value="1"/>
</dbReference>
<dbReference type="PROSITE" id="PS50157">
    <property type="entry name" value="ZINC_FINGER_C2H2_2"/>
    <property type="match status" value="3"/>
</dbReference>
<feature type="compositionally biased region" description="Basic and acidic residues" evidence="8">
    <location>
        <begin position="151"/>
        <end position="162"/>
    </location>
</feature>
<dbReference type="GO" id="GO:0008270">
    <property type="term" value="F:zinc ion binding"/>
    <property type="evidence" value="ECO:0007669"/>
    <property type="project" value="UniProtKB-KW"/>
</dbReference>
<dbReference type="GO" id="GO:0000122">
    <property type="term" value="P:negative regulation of transcription by RNA polymerase II"/>
    <property type="evidence" value="ECO:0007669"/>
    <property type="project" value="UniProtKB-ARBA"/>
</dbReference>
<keyword evidence="10" id="KW-1185">Reference proteome</keyword>
<dbReference type="SMART" id="SM00355">
    <property type="entry name" value="ZnF_C2H2"/>
    <property type="match status" value="5"/>
</dbReference>
<feature type="domain" description="C2H2-type" evidence="9">
    <location>
        <begin position="103"/>
        <end position="130"/>
    </location>
</feature>
<dbReference type="Gene3D" id="3.30.160.60">
    <property type="entry name" value="Classic Zinc Finger"/>
    <property type="match status" value="2"/>
</dbReference>